<evidence type="ECO:0000256" key="6">
    <source>
        <dbReference type="SAM" id="Phobius"/>
    </source>
</evidence>
<dbReference type="GO" id="GO:0019911">
    <property type="term" value="F:structural constituent of myelin sheath"/>
    <property type="evidence" value="ECO:0007669"/>
    <property type="project" value="TreeGrafter"/>
</dbReference>
<comment type="subcellular location">
    <subcellularLocation>
        <location evidence="1">Membrane</location>
        <topology evidence="1">Multi-pass membrane protein</topology>
    </subcellularLocation>
</comment>
<dbReference type="EMBL" id="BEZZ01000482">
    <property type="protein sequence ID" value="GCC33047.1"/>
    <property type="molecule type" value="Genomic_DNA"/>
</dbReference>
<feature type="transmembrane region" description="Helical" evidence="6">
    <location>
        <begin position="20"/>
        <end position="40"/>
    </location>
</feature>
<dbReference type="InterPro" id="IPR050578">
    <property type="entry name" value="MARVEL-CKLF_proteins"/>
</dbReference>
<accession>A0A401SRM8</accession>
<dbReference type="Pfam" id="PF01284">
    <property type="entry name" value="MARVEL"/>
    <property type="match status" value="1"/>
</dbReference>
<dbReference type="Proteomes" id="UP000287033">
    <property type="component" value="Unassembled WGS sequence"/>
</dbReference>
<evidence type="ECO:0000259" key="7">
    <source>
        <dbReference type="PROSITE" id="PS51225"/>
    </source>
</evidence>
<reference evidence="8 9" key="1">
    <citation type="journal article" date="2018" name="Nat. Ecol. Evol.">
        <title>Shark genomes provide insights into elasmobranch evolution and the origin of vertebrates.</title>
        <authorList>
            <person name="Hara Y"/>
            <person name="Yamaguchi K"/>
            <person name="Onimaru K"/>
            <person name="Kadota M"/>
            <person name="Koyanagi M"/>
            <person name="Keeley SD"/>
            <person name="Tatsumi K"/>
            <person name="Tanaka K"/>
            <person name="Motone F"/>
            <person name="Kageyama Y"/>
            <person name="Nozu R"/>
            <person name="Adachi N"/>
            <person name="Nishimura O"/>
            <person name="Nakagawa R"/>
            <person name="Tanegashima C"/>
            <person name="Kiyatake I"/>
            <person name="Matsumoto R"/>
            <person name="Murakumo K"/>
            <person name="Nishida K"/>
            <person name="Terakita A"/>
            <person name="Kuratani S"/>
            <person name="Sato K"/>
            <person name="Hyodo S Kuraku.S."/>
        </authorList>
    </citation>
    <scope>NUCLEOTIDE SEQUENCE [LARGE SCALE GENOMIC DNA]</scope>
</reference>
<keyword evidence="9" id="KW-1185">Reference proteome</keyword>
<feature type="transmembrane region" description="Helical" evidence="6">
    <location>
        <begin position="131"/>
        <end position="152"/>
    </location>
</feature>
<proteinExistence type="predicted"/>
<dbReference type="PROSITE" id="PS51225">
    <property type="entry name" value="MARVEL"/>
    <property type="match status" value="1"/>
</dbReference>
<evidence type="ECO:0000256" key="5">
    <source>
        <dbReference type="PROSITE-ProRule" id="PRU00581"/>
    </source>
</evidence>
<evidence type="ECO:0000256" key="1">
    <source>
        <dbReference type="ARBA" id="ARBA00004141"/>
    </source>
</evidence>
<sequence>MAPQSAKASSMSVQWKFLTSFLGVLRMSQITLGTVVWMIITISRYEGALHYVVFVAVFFWLTTLALFFLTLLSKSDLVPLLGGERWTLSNALHDWLAAILYLVADCLISKKTQDKEFCDLPTYTLSCSYKSYLSATIFACLCTLLYIISAIYCTYKKCRGDQPVI</sequence>
<evidence type="ECO:0000256" key="4">
    <source>
        <dbReference type="ARBA" id="ARBA00023136"/>
    </source>
</evidence>
<protein>
    <recommendedName>
        <fullName evidence="7">MARVEL domain-containing protein</fullName>
    </recommendedName>
</protein>
<keyword evidence="3 6" id="KW-1133">Transmembrane helix</keyword>
<feature type="transmembrane region" description="Helical" evidence="6">
    <location>
        <begin position="52"/>
        <end position="72"/>
    </location>
</feature>
<dbReference type="GO" id="GO:0042552">
    <property type="term" value="P:myelination"/>
    <property type="evidence" value="ECO:0007669"/>
    <property type="project" value="TreeGrafter"/>
</dbReference>
<evidence type="ECO:0000256" key="3">
    <source>
        <dbReference type="ARBA" id="ARBA00022989"/>
    </source>
</evidence>
<keyword evidence="2 5" id="KW-0812">Transmembrane</keyword>
<dbReference type="GO" id="GO:0016020">
    <property type="term" value="C:membrane"/>
    <property type="evidence" value="ECO:0007669"/>
    <property type="project" value="UniProtKB-SubCell"/>
</dbReference>
<dbReference type="OMA" id="AAHKYEG"/>
<comment type="caution">
    <text evidence="8">The sequence shown here is derived from an EMBL/GenBank/DDBJ whole genome shotgun (WGS) entry which is preliminary data.</text>
</comment>
<organism evidence="8 9">
    <name type="scientific">Chiloscyllium punctatum</name>
    <name type="common">Brownbanded bambooshark</name>
    <name type="synonym">Hemiscyllium punctatum</name>
    <dbReference type="NCBI Taxonomy" id="137246"/>
    <lineage>
        <taxon>Eukaryota</taxon>
        <taxon>Metazoa</taxon>
        <taxon>Chordata</taxon>
        <taxon>Craniata</taxon>
        <taxon>Vertebrata</taxon>
        <taxon>Chondrichthyes</taxon>
        <taxon>Elasmobranchii</taxon>
        <taxon>Galeomorphii</taxon>
        <taxon>Galeoidea</taxon>
        <taxon>Orectolobiformes</taxon>
        <taxon>Hemiscylliidae</taxon>
        <taxon>Chiloscyllium</taxon>
    </lineage>
</organism>
<keyword evidence="4 5" id="KW-0472">Membrane</keyword>
<evidence type="ECO:0000256" key="2">
    <source>
        <dbReference type="ARBA" id="ARBA00022692"/>
    </source>
</evidence>
<dbReference type="InterPro" id="IPR008253">
    <property type="entry name" value="Marvel"/>
</dbReference>
<evidence type="ECO:0000313" key="8">
    <source>
        <dbReference type="EMBL" id="GCC33047.1"/>
    </source>
</evidence>
<dbReference type="AlphaFoldDB" id="A0A401SRM8"/>
<dbReference type="PANTHER" id="PTHR22776:SF28">
    <property type="entry name" value="MARVEL DOMAIN-CONTAINING PROTEIN 1"/>
    <property type="match status" value="1"/>
</dbReference>
<gene>
    <name evidence="8" type="ORF">chiPu_0011514</name>
</gene>
<dbReference type="OrthoDB" id="9938733at2759"/>
<name>A0A401SRM8_CHIPU</name>
<dbReference type="PRINTS" id="PR01884">
    <property type="entry name" value="MALPROTEIN"/>
</dbReference>
<feature type="domain" description="MARVEL" evidence="7">
    <location>
        <begin position="17"/>
        <end position="158"/>
    </location>
</feature>
<dbReference type="PANTHER" id="PTHR22776">
    <property type="entry name" value="MARVEL-CONTAINING POTENTIAL LIPID RAFT-ASSOCIATED PROTEIN"/>
    <property type="match status" value="1"/>
</dbReference>
<dbReference type="InterPro" id="IPR013295">
    <property type="entry name" value="MAL"/>
</dbReference>
<evidence type="ECO:0000313" key="9">
    <source>
        <dbReference type="Proteomes" id="UP000287033"/>
    </source>
</evidence>